<feature type="region of interest" description="Disordered" evidence="1">
    <location>
        <begin position="1"/>
        <end position="30"/>
    </location>
</feature>
<sequence>MAPRRKRRDEPAAVTSDEEAIDQSSQDAIDSEMMKTAQEMLISSKRRKDSRRKAIENEYQGRIKKAGAEVTALFEKRKIKVKEVQKTQWQKLEELNTKREHLESLIIKSIMTIEQATLNLSREITAIFSGRMQEIKELPVLDLGA</sequence>
<evidence type="ECO:0000313" key="2">
    <source>
        <dbReference type="EMBL" id="RFU31365.1"/>
    </source>
</evidence>
<evidence type="ECO:0000256" key="1">
    <source>
        <dbReference type="SAM" id="MobiDB-lite"/>
    </source>
</evidence>
<dbReference type="OrthoDB" id="3438854at2759"/>
<feature type="non-terminal residue" evidence="2">
    <location>
        <position position="145"/>
    </location>
</feature>
<reference evidence="2 3" key="1">
    <citation type="submission" date="2018-05" db="EMBL/GenBank/DDBJ databases">
        <title>Draft genome sequence of Scytalidium lignicola DSM 105466, a ubiquitous saprotrophic fungus.</title>
        <authorList>
            <person name="Buettner E."/>
            <person name="Gebauer A.M."/>
            <person name="Hofrichter M."/>
            <person name="Liers C."/>
            <person name="Kellner H."/>
        </authorList>
    </citation>
    <scope>NUCLEOTIDE SEQUENCE [LARGE SCALE GENOMIC DNA]</scope>
    <source>
        <strain evidence="2 3">DSM 105466</strain>
    </source>
</reference>
<dbReference type="AlphaFoldDB" id="A0A3E2HDC0"/>
<name>A0A3E2HDC0_SCYLI</name>
<dbReference type="EMBL" id="NCSJ02000077">
    <property type="protein sequence ID" value="RFU31365.1"/>
    <property type="molecule type" value="Genomic_DNA"/>
</dbReference>
<evidence type="ECO:0000313" key="3">
    <source>
        <dbReference type="Proteomes" id="UP000258309"/>
    </source>
</evidence>
<accession>A0A3E2HDC0</accession>
<dbReference type="OMA" id="HERRVKD"/>
<dbReference type="Proteomes" id="UP000258309">
    <property type="component" value="Unassembled WGS sequence"/>
</dbReference>
<gene>
    <name evidence="2" type="ORF">B7463_g4985</name>
</gene>
<proteinExistence type="predicted"/>
<feature type="non-terminal residue" evidence="2">
    <location>
        <position position="1"/>
    </location>
</feature>
<protein>
    <submittedName>
        <fullName evidence="2">Uncharacterized protein</fullName>
    </submittedName>
</protein>
<organism evidence="2 3">
    <name type="scientific">Scytalidium lignicola</name>
    <name type="common">Hyphomycete</name>
    <dbReference type="NCBI Taxonomy" id="5539"/>
    <lineage>
        <taxon>Eukaryota</taxon>
        <taxon>Fungi</taxon>
        <taxon>Dikarya</taxon>
        <taxon>Ascomycota</taxon>
        <taxon>Pezizomycotina</taxon>
        <taxon>Leotiomycetes</taxon>
        <taxon>Leotiomycetes incertae sedis</taxon>
        <taxon>Scytalidium</taxon>
    </lineage>
</organism>
<comment type="caution">
    <text evidence="2">The sequence shown here is derived from an EMBL/GenBank/DDBJ whole genome shotgun (WGS) entry which is preliminary data.</text>
</comment>
<keyword evidence="3" id="KW-1185">Reference proteome</keyword>